<dbReference type="SUPFAM" id="SSF52540">
    <property type="entry name" value="P-loop containing nucleoside triphosphate hydrolases"/>
    <property type="match status" value="1"/>
</dbReference>
<dbReference type="InterPro" id="IPR027417">
    <property type="entry name" value="P-loop_NTPase"/>
</dbReference>
<accession>A0A8S1HZL5</accession>
<dbReference type="InterPro" id="IPR058519">
    <property type="entry name" value="DUF8206"/>
</dbReference>
<dbReference type="PANTHER" id="PTHR32046:SF11">
    <property type="entry name" value="IMMUNE-ASSOCIATED NUCLEOTIDE-BINDING PROTEIN 10-LIKE"/>
    <property type="match status" value="1"/>
</dbReference>
<dbReference type="PANTHER" id="PTHR32046">
    <property type="entry name" value="G DOMAIN-CONTAINING PROTEIN"/>
    <property type="match status" value="1"/>
</dbReference>
<feature type="domain" description="DUF8206" evidence="1">
    <location>
        <begin position="342"/>
        <end position="421"/>
    </location>
</feature>
<dbReference type="EMBL" id="CAJGYM010000155">
    <property type="protein sequence ID" value="CAD6199115.1"/>
    <property type="molecule type" value="Genomic_DNA"/>
</dbReference>
<comment type="caution">
    <text evidence="2">The sequence shown here is derived from an EMBL/GenBank/DDBJ whole genome shotgun (WGS) entry which is preliminary data.</text>
</comment>
<name>A0A8S1HZL5_9PELO</name>
<dbReference type="Proteomes" id="UP000835052">
    <property type="component" value="Unassembled WGS sequence"/>
</dbReference>
<reference evidence="2" key="1">
    <citation type="submission" date="2020-10" db="EMBL/GenBank/DDBJ databases">
        <authorList>
            <person name="Kikuchi T."/>
        </authorList>
    </citation>
    <scope>NUCLEOTIDE SEQUENCE</scope>
    <source>
        <strain evidence="2">NKZ352</strain>
    </source>
</reference>
<dbReference type="OrthoDB" id="5858432at2759"/>
<evidence type="ECO:0000259" key="1">
    <source>
        <dbReference type="Pfam" id="PF26633"/>
    </source>
</evidence>
<dbReference type="AlphaFoldDB" id="A0A8S1HZL5"/>
<evidence type="ECO:0000313" key="2">
    <source>
        <dbReference type="EMBL" id="CAD6199115.1"/>
    </source>
</evidence>
<gene>
    <name evidence="2" type="ORF">CAUJ_LOCUS15019</name>
</gene>
<evidence type="ECO:0000313" key="3">
    <source>
        <dbReference type="Proteomes" id="UP000835052"/>
    </source>
</evidence>
<dbReference type="Gene3D" id="3.40.50.300">
    <property type="entry name" value="P-loop containing nucleotide triphosphate hydrolases"/>
    <property type="match status" value="1"/>
</dbReference>
<keyword evidence="3" id="KW-1185">Reference proteome</keyword>
<organism evidence="2 3">
    <name type="scientific">Caenorhabditis auriculariae</name>
    <dbReference type="NCBI Taxonomy" id="2777116"/>
    <lineage>
        <taxon>Eukaryota</taxon>
        <taxon>Metazoa</taxon>
        <taxon>Ecdysozoa</taxon>
        <taxon>Nematoda</taxon>
        <taxon>Chromadorea</taxon>
        <taxon>Rhabditida</taxon>
        <taxon>Rhabditina</taxon>
        <taxon>Rhabditomorpha</taxon>
        <taxon>Rhabditoidea</taxon>
        <taxon>Rhabditidae</taxon>
        <taxon>Peloderinae</taxon>
        <taxon>Caenorhabditis</taxon>
    </lineage>
</organism>
<dbReference type="Pfam" id="PF26633">
    <property type="entry name" value="DUF8206"/>
    <property type="match status" value="1"/>
</dbReference>
<sequence>MRPVTNILILGETGIGKSTFINGLVNYLHYDTLEDAENDQLHVLIESWITHYNEDGSSRKIAIRPTGIPQYGQSNEHTMVGQSSTQDPMDYIFEYNCGKVKRVVRIIDTPGIGDTRGIEQDSLNYEKILQFLCGIDKIDAIMILMKPNCARLTLMFQFCVDELLVHLHKHAAKNVFFCFTNASASQFTPGESLPALREHLSKLDLDKIQLNLGEESERFFCFDNESFRYLTARNHGAKFPVNRTSNLRRKLEKKSSQQAIRLFERIAATQPHDVELTLNLNNSRAAIFRVTEPLADLAQAQLINERVINEKIKEVEDCDNSEDEDEMDLSVERTVYKKNPTQLPQMVCMAPCCVDNVKLRPEETRTTPVPKRACHADCPTQGIIPETFPNPGIQQCEIIDLSTLQCRVCGCSWSIHTHLMYTYEKTTEKYVDPRVLEMEQKEGKTKETRELFVQTLKAELTAQSAKKQEIMNVVGGKVSEFLKDCIVSHNAAYGDYLNLEIKTERDKEQSERVPGYLDRLNKLKGRFDAQVELIKNCSKEPRKSLKTFDEIIMELGLASDDSTVLKPKPTPPFSGASITVKRTPPLPKRVIFGINP</sequence>
<protein>
    <recommendedName>
        <fullName evidence="1">DUF8206 domain-containing protein</fullName>
    </recommendedName>
</protein>
<proteinExistence type="predicted"/>